<feature type="region of interest" description="Disordered" evidence="1">
    <location>
        <begin position="1"/>
        <end position="23"/>
    </location>
</feature>
<evidence type="ECO:0000256" key="1">
    <source>
        <dbReference type="SAM" id="MobiDB-lite"/>
    </source>
</evidence>
<proteinExistence type="predicted"/>
<evidence type="ECO:0000313" key="2">
    <source>
        <dbReference type="EMBL" id="CAD9136050.1"/>
    </source>
</evidence>
<dbReference type="EMBL" id="HBGF01037519">
    <property type="protein sequence ID" value="CAD9136050.1"/>
    <property type="molecule type" value="Transcribed_RNA"/>
</dbReference>
<name>A0A7S1MNE8_NEODS</name>
<dbReference type="AlphaFoldDB" id="A0A7S1MNE8"/>
<sequence>MLAVSPHAARLQHARSRSQTSPHAAASAAAAILAAGSGATAANAGCSEKAAGEKAAGEEAGCEPIASNGTLAKATPTSSKLAHSCGHNLFVVPPVSIGECRFVATRTIATGELLV</sequence>
<organism evidence="2">
    <name type="scientific">Neobodo designis</name>
    <name type="common">Flagellated protozoan</name>
    <name type="synonym">Bodo designis</name>
    <dbReference type="NCBI Taxonomy" id="312471"/>
    <lineage>
        <taxon>Eukaryota</taxon>
        <taxon>Discoba</taxon>
        <taxon>Euglenozoa</taxon>
        <taxon>Kinetoplastea</taxon>
        <taxon>Metakinetoplastina</taxon>
        <taxon>Neobodonida</taxon>
        <taxon>Neobodo</taxon>
    </lineage>
</organism>
<reference evidence="2" key="1">
    <citation type="submission" date="2021-01" db="EMBL/GenBank/DDBJ databases">
        <authorList>
            <person name="Corre E."/>
            <person name="Pelletier E."/>
            <person name="Niang G."/>
            <person name="Scheremetjew M."/>
            <person name="Finn R."/>
            <person name="Kale V."/>
            <person name="Holt S."/>
            <person name="Cochrane G."/>
            <person name="Meng A."/>
            <person name="Brown T."/>
            <person name="Cohen L."/>
        </authorList>
    </citation>
    <scope>NUCLEOTIDE SEQUENCE</scope>
    <source>
        <strain evidence="2">CCAP 1951/1</strain>
    </source>
</reference>
<accession>A0A7S1MNE8</accession>
<protein>
    <submittedName>
        <fullName evidence="2">Uncharacterized protein</fullName>
    </submittedName>
</protein>
<gene>
    <name evidence="2" type="ORF">NDES1114_LOCUS25086</name>
</gene>